<dbReference type="GeneID" id="43581189"/>
<organism evidence="2 3">
    <name type="scientific">Magnusiomyces paraingens</name>
    <dbReference type="NCBI Taxonomy" id="2606893"/>
    <lineage>
        <taxon>Eukaryota</taxon>
        <taxon>Fungi</taxon>
        <taxon>Dikarya</taxon>
        <taxon>Ascomycota</taxon>
        <taxon>Saccharomycotina</taxon>
        <taxon>Dipodascomycetes</taxon>
        <taxon>Dipodascales</taxon>
        <taxon>Dipodascaceae</taxon>
        <taxon>Magnusiomyces</taxon>
    </lineage>
</organism>
<proteinExistence type="predicted"/>
<reference evidence="2 3" key="1">
    <citation type="submission" date="2019-09" db="EMBL/GenBank/DDBJ databases">
        <authorList>
            <person name="Brejova B."/>
        </authorList>
    </citation>
    <scope>NUCLEOTIDE SEQUENCE [LARGE SCALE GENOMIC DNA]</scope>
</reference>
<protein>
    <recommendedName>
        <fullName evidence="1">Mitochondrial resolvase Ydc2 catalytic domain-containing protein</fullName>
    </recommendedName>
</protein>
<dbReference type="GO" id="GO:0004520">
    <property type="term" value="F:DNA endonuclease activity"/>
    <property type="evidence" value="ECO:0007669"/>
    <property type="project" value="TreeGrafter"/>
</dbReference>
<name>A0A5E8BFN5_9ASCO</name>
<feature type="domain" description="Mitochondrial resolvase Ydc2 catalytic" evidence="1">
    <location>
        <begin position="66"/>
        <end position="391"/>
    </location>
</feature>
<dbReference type="Proteomes" id="UP000398389">
    <property type="component" value="Unassembled WGS sequence"/>
</dbReference>
<keyword evidence="3" id="KW-1185">Reference proteome</keyword>
<evidence type="ECO:0000259" key="1">
    <source>
        <dbReference type="Pfam" id="PF09159"/>
    </source>
</evidence>
<dbReference type="GO" id="GO:0070336">
    <property type="term" value="F:flap-structured DNA binding"/>
    <property type="evidence" value="ECO:0007669"/>
    <property type="project" value="TreeGrafter"/>
</dbReference>
<dbReference type="InterPro" id="IPR012337">
    <property type="entry name" value="RNaseH-like_sf"/>
</dbReference>
<dbReference type="SUPFAM" id="SSF53098">
    <property type="entry name" value="Ribonuclease H-like"/>
    <property type="match status" value="1"/>
</dbReference>
<dbReference type="GO" id="GO:0000403">
    <property type="term" value="F:Y-form DNA binding"/>
    <property type="evidence" value="ECO:0007669"/>
    <property type="project" value="TreeGrafter"/>
</dbReference>
<dbReference type="Gene3D" id="3.30.420.10">
    <property type="entry name" value="Ribonuclease H-like superfamily/Ribonuclease H"/>
    <property type="match status" value="1"/>
</dbReference>
<accession>A0A5E8BFN5</accession>
<dbReference type="OrthoDB" id="5552842at2759"/>
<sequence>MAGLRIGVLKEKLVSLCALTGVGSTGTKQELMTRLLAETYSGQSSCNDVKGSSACKPPHSKRLVKVVSIDMGIRNLSISQFLWRIPASNQFYFPPQVTRDLSGKVNQGIIEKHQSLLDQALISTPSVLELIGRPFLKEESPHLIYWDRLDLDTMYKGEIAINGWEPYGPAHISYIAQNLLHDQVLMNTHDADDIVLLLERQRFRSGGASQVLEWTLRVNMLEIALFSGATTVRSNSLHNGGNSKRNGKGVTGIHVYSIAPKRVVGYWREQFPMLEVQDSGNSYRDNKQWKINVAARVLSKSQDQGNDNGKGVIRSTFLIPHVENSVTEQVRVIKEAGWGSFKEERIRNEETLKIIKEKKEDKKIKKTSKKIKVDDLADSFLQGLAWMGFQRGIWNMSAIIGNDLET</sequence>
<dbReference type="PANTHER" id="PTHR28072:SF1">
    <property type="entry name" value="CRUCIFORM CUTTING ENDONUCLEASE 1, MITOCHONDRIAL-RELATED"/>
    <property type="match status" value="1"/>
</dbReference>
<dbReference type="GO" id="GO:0000402">
    <property type="term" value="F:crossed form four-way junction DNA binding"/>
    <property type="evidence" value="ECO:0007669"/>
    <property type="project" value="TreeGrafter"/>
</dbReference>
<dbReference type="InterPro" id="IPR015242">
    <property type="entry name" value="Ydc2_cat"/>
</dbReference>
<evidence type="ECO:0000313" key="3">
    <source>
        <dbReference type="Proteomes" id="UP000398389"/>
    </source>
</evidence>
<evidence type="ECO:0000313" key="2">
    <source>
        <dbReference type="EMBL" id="VVT49641.1"/>
    </source>
</evidence>
<gene>
    <name evidence="2" type="ORF">SAPINGB_P002370</name>
</gene>
<dbReference type="InterPro" id="IPR039197">
    <property type="entry name" value="Mrs1/Cce1"/>
</dbReference>
<dbReference type="GO" id="GO:0005739">
    <property type="term" value="C:mitochondrion"/>
    <property type="evidence" value="ECO:0007669"/>
    <property type="project" value="TreeGrafter"/>
</dbReference>
<dbReference type="AlphaFoldDB" id="A0A5E8BFN5"/>
<dbReference type="Pfam" id="PF09159">
    <property type="entry name" value="Ydc2-catalyt"/>
    <property type="match status" value="1"/>
</dbReference>
<dbReference type="PANTHER" id="PTHR28072">
    <property type="entry name" value="CRUCIFORM CUTTING ENDONUCLEASE 1, MITOCHONDRIAL-RELATED"/>
    <property type="match status" value="1"/>
</dbReference>
<dbReference type="RefSeq" id="XP_031852980.1">
    <property type="nucleotide sequence ID" value="XM_031997089.1"/>
</dbReference>
<dbReference type="EMBL" id="CABVLU010000002">
    <property type="protein sequence ID" value="VVT49641.1"/>
    <property type="molecule type" value="Genomic_DNA"/>
</dbReference>
<dbReference type="InterPro" id="IPR036397">
    <property type="entry name" value="RNaseH_sf"/>
</dbReference>